<dbReference type="InterPro" id="IPR001789">
    <property type="entry name" value="Sig_transdc_resp-reg_receiver"/>
</dbReference>
<evidence type="ECO:0000259" key="7">
    <source>
        <dbReference type="PROSITE" id="PS50110"/>
    </source>
</evidence>
<dbReference type="PANTHER" id="PTHR43214:SF41">
    <property type="entry name" value="NITRATE_NITRITE RESPONSE REGULATOR PROTEIN NARP"/>
    <property type="match status" value="1"/>
</dbReference>
<gene>
    <name evidence="8" type="ORF">FEM03_02420</name>
</gene>
<keyword evidence="9" id="KW-1185">Reference proteome</keyword>
<dbReference type="Proteomes" id="UP000306196">
    <property type="component" value="Unassembled WGS sequence"/>
</dbReference>
<dbReference type="AlphaFoldDB" id="A0A5R8KJ14"/>
<keyword evidence="3" id="KW-0238">DNA-binding</keyword>
<dbReference type="InterPro" id="IPR011006">
    <property type="entry name" value="CheY-like_superfamily"/>
</dbReference>
<dbReference type="InterPro" id="IPR000792">
    <property type="entry name" value="Tscrpt_reg_LuxR_C"/>
</dbReference>
<dbReference type="CDD" id="cd06170">
    <property type="entry name" value="LuxR_C_like"/>
    <property type="match status" value="1"/>
</dbReference>
<dbReference type="PRINTS" id="PR00038">
    <property type="entry name" value="HTHLUXR"/>
</dbReference>
<dbReference type="PROSITE" id="PS50043">
    <property type="entry name" value="HTH_LUXR_2"/>
    <property type="match status" value="1"/>
</dbReference>
<keyword evidence="4" id="KW-0804">Transcription</keyword>
<dbReference type="SUPFAM" id="SSF46894">
    <property type="entry name" value="C-terminal effector domain of the bipartite response regulators"/>
    <property type="match status" value="1"/>
</dbReference>
<dbReference type="GO" id="GO:0003677">
    <property type="term" value="F:DNA binding"/>
    <property type="evidence" value="ECO:0007669"/>
    <property type="project" value="UniProtKB-KW"/>
</dbReference>
<dbReference type="RefSeq" id="WP_138084586.1">
    <property type="nucleotide sequence ID" value="NZ_VAUV01000002.1"/>
</dbReference>
<dbReference type="Pfam" id="PF00196">
    <property type="entry name" value="GerE"/>
    <property type="match status" value="1"/>
</dbReference>
<dbReference type="PANTHER" id="PTHR43214">
    <property type="entry name" value="TWO-COMPONENT RESPONSE REGULATOR"/>
    <property type="match status" value="1"/>
</dbReference>
<feature type="modified residue" description="4-aspartylphosphate" evidence="5">
    <location>
        <position position="65"/>
    </location>
</feature>
<dbReference type="Pfam" id="PF00072">
    <property type="entry name" value="Response_reg"/>
    <property type="match status" value="1"/>
</dbReference>
<dbReference type="SMART" id="SM00448">
    <property type="entry name" value="REC"/>
    <property type="match status" value="1"/>
</dbReference>
<name>A0A5R8KJ14_9BACT</name>
<evidence type="ECO:0000256" key="4">
    <source>
        <dbReference type="ARBA" id="ARBA00023163"/>
    </source>
</evidence>
<dbReference type="Gene3D" id="3.40.50.2300">
    <property type="match status" value="1"/>
</dbReference>
<dbReference type="PROSITE" id="PS50110">
    <property type="entry name" value="RESPONSE_REGULATORY"/>
    <property type="match status" value="1"/>
</dbReference>
<dbReference type="GO" id="GO:0000160">
    <property type="term" value="P:phosphorelay signal transduction system"/>
    <property type="evidence" value="ECO:0007669"/>
    <property type="project" value="InterPro"/>
</dbReference>
<feature type="domain" description="Response regulatory" evidence="7">
    <location>
        <begin position="14"/>
        <end position="130"/>
    </location>
</feature>
<accession>A0A5R8KJ14</accession>
<evidence type="ECO:0000313" key="9">
    <source>
        <dbReference type="Proteomes" id="UP000306196"/>
    </source>
</evidence>
<dbReference type="OrthoDB" id="191163at2"/>
<sequence length="225" mass="25009">MISASGAHDSVSKRILIVDDHPVFRKGLAAVIQEQPDLRVCGEAESSQTALEAMRNLQPDIALLDISLPGTNGIELTKMFLAENPRIIILILSMHDESVYAMRALRAGASGYVMKAEALTHVVTALRKVINKGIYVSSRLSESLIYKAVLDKDGLNANPIDKLSDREMEVFQWMGRGYGTKEIAKALNLSAKTIETHRVHIKEKLGFYDARELSRFAIEWNTQQS</sequence>
<feature type="domain" description="HTH luxR-type" evidence="6">
    <location>
        <begin position="156"/>
        <end position="221"/>
    </location>
</feature>
<organism evidence="8 9">
    <name type="scientific">Phragmitibacter flavus</name>
    <dbReference type="NCBI Taxonomy" id="2576071"/>
    <lineage>
        <taxon>Bacteria</taxon>
        <taxon>Pseudomonadati</taxon>
        <taxon>Verrucomicrobiota</taxon>
        <taxon>Verrucomicrobiia</taxon>
        <taxon>Verrucomicrobiales</taxon>
        <taxon>Verrucomicrobiaceae</taxon>
        <taxon>Phragmitibacter</taxon>
    </lineage>
</organism>
<dbReference type="SUPFAM" id="SSF52172">
    <property type="entry name" value="CheY-like"/>
    <property type="match status" value="1"/>
</dbReference>
<keyword evidence="1 5" id="KW-0597">Phosphoprotein</keyword>
<evidence type="ECO:0000256" key="2">
    <source>
        <dbReference type="ARBA" id="ARBA00023015"/>
    </source>
</evidence>
<dbReference type="EMBL" id="VAUV01000002">
    <property type="protein sequence ID" value="TLD72231.1"/>
    <property type="molecule type" value="Genomic_DNA"/>
</dbReference>
<evidence type="ECO:0000259" key="6">
    <source>
        <dbReference type="PROSITE" id="PS50043"/>
    </source>
</evidence>
<dbReference type="InterPro" id="IPR039420">
    <property type="entry name" value="WalR-like"/>
</dbReference>
<keyword evidence="2" id="KW-0805">Transcription regulation</keyword>
<dbReference type="PROSITE" id="PS00622">
    <property type="entry name" value="HTH_LUXR_1"/>
    <property type="match status" value="1"/>
</dbReference>
<dbReference type="CDD" id="cd17535">
    <property type="entry name" value="REC_NarL-like"/>
    <property type="match status" value="1"/>
</dbReference>
<proteinExistence type="predicted"/>
<evidence type="ECO:0000256" key="3">
    <source>
        <dbReference type="ARBA" id="ARBA00023125"/>
    </source>
</evidence>
<dbReference type="SMART" id="SM00421">
    <property type="entry name" value="HTH_LUXR"/>
    <property type="match status" value="1"/>
</dbReference>
<evidence type="ECO:0000313" key="8">
    <source>
        <dbReference type="EMBL" id="TLD72231.1"/>
    </source>
</evidence>
<comment type="caution">
    <text evidence="8">The sequence shown here is derived from an EMBL/GenBank/DDBJ whole genome shotgun (WGS) entry which is preliminary data.</text>
</comment>
<dbReference type="InterPro" id="IPR016032">
    <property type="entry name" value="Sig_transdc_resp-reg_C-effctor"/>
</dbReference>
<protein>
    <submittedName>
        <fullName evidence="8">Response regulator transcription factor</fullName>
    </submittedName>
</protein>
<reference evidence="8 9" key="1">
    <citation type="submission" date="2019-05" db="EMBL/GenBank/DDBJ databases">
        <title>Verrucobacter flavum gen. nov., sp. nov. a new member of the family Verrucomicrobiaceae.</title>
        <authorList>
            <person name="Szuroczki S."/>
            <person name="Abbaszade G."/>
            <person name="Szabo A."/>
            <person name="Felfoldi T."/>
            <person name="Schumann P."/>
            <person name="Boka K."/>
            <person name="Keki Z."/>
            <person name="Toumi M."/>
            <person name="Toth E."/>
        </authorList>
    </citation>
    <scope>NUCLEOTIDE SEQUENCE [LARGE SCALE GENOMIC DNA]</scope>
    <source>
        <strain evidence="8 9">MG-N-17</strain>
    </source>
</reference>
<dbReference type="InterPro" id="IPR058245">
    <property type="entry name" value="NreC/VraR/RcsB-like_REC"/>
</dbReference>
<evidence type="ECO:0000256" key="1">
    <source>
        <dbReference type="ARBA" id="ARBA00022553"/>
    </source>
</evidence>
<dbReference type="GO" id="GO:0006355">
    <property type="term" value="P:regulation of DNA-templated transcription"/>
    <property type="evidence" value="ECO:0007669"/>
    <property type="project" value="InterPro"/>
</dbReference>
<evidence type="ECO:0000256" key="5">
    <source>
        <dbReference type="PROSITE-ProRule" id="PRU00169"/>
    </source>
</evidence>